<organism evidence="1 2">
    <name type="scientific">Bacteroides fragilis</name>
    <dbReference type="NCBI Taxonomy" id="817"/>
    <lineage>
        <taxon>Bacteria</taxon>
        <taxon>Pseudomonadati</taxon>
        <taxon>Bacteroidota</taxon>
        <taxon>Bacteroidia</taxon>
        <taxon>Bacteroidales</taxon>
        <taxon>Bacteroidaceae</taxon>
        <taxon>Bacteroides</taxon>
    </lineage>
</organism>
<name>A0A4P8MWQ4_BACFG</name>
<gene>
    <name evidence="1" type="ORF">IA74_015525</name>
</gene>
<accession>A0A4P8MWQ4</accession>
<dbReference type="EMBL" id="CP036553">
    <property type="protein sequence ID" value="QCQ37405.1"/>
    <property type="molecule type" value="Genomic_DNA"/>
</dbReference>
<sequence>MCQNTKNMKSPPVTDICSKGDFVKKRVLTPSSHFPLIPLRRNRYTLNSFSYLFILDDNL</sequence>
<protein>
    <submittedName>
        <fullName evidence="1">Uncharacterized protein</fullName>
    </submittedName>
</protein>
<proteinExistence type="predicted"/>
<reference evidence="1 2" key="1">
    <citation type="submission" date="2019-03" db="EMBL/GenBank/DDBJ databases">
        <title>Complete genome assembly of MDR B. fragilis.</title>
        <authorList>
            <person name="Sydenham T.V."/>
            <person name="Hasman H."/>
            <person name="Justesen U.S."/>
        </authorList>
    </citation>
    <scope>NUCLEOTIDE SEQUENCE [LARGE SCALE GENOMIC DNA]</scope>
    <source>
        <strain evidence="1 2">DCMOUH0067B</strain>
    </source>
</reference>
<evidence type="ECO:0000313" key="2">
    <source>
        <dbReference type="Proteomes" id="UP000028294"/>
    </source>
</evidence>
<dbReference type="Proteomes" id="UP000028294">
    <property type="component" value="Chromosome"/>
</dbReference>
<dbReference type="AlphaFoldDB" id="A0A4P8MWQ4"/>
<evidence type="ECO:0000313" key="1">
    <source>
        <dbReference type="EMBL" id="QCQ37405.1"/>
    </source>
</evidence>